<protein>
    <submittedName>
        <fullName evidence="1">Uncharacterized protein</fullName>
    </submittedName>
</protein>
<name>X1F5A4_9ZZZZ</name>
<sequence length="165" mass="18645">MESIPNNPLTNKLGSGLTEADLLAAVSKSGYPLQTIVANFLRAQFFHVQEEWSYVDKDTNELRTIDILAEKWLFDLAKEQPRVRPTLDLLVECKQSALPYVFFLSPSKPWIPHFPLLAGLFGQTLNIITDDDASTWEFPILDALGLLSHPFIAKEPEYCTSFTKC</sequence>
<evidence type="ECO:0000313" key="1">
    <source>
        <dbReference type="EMBL" id="GAH40826.1"/>
    </source>
</evidence>
<proteinExistence type="predicted"/>
<feature type="non-terminal residue" evidence="1">
    <location>
        <position position="165"/>
    </location>
</feature>
<reference evidence="1" key="1">
    <citation type="journal article" date="2014" name="Front. Microbiol.">
        <title>High frequency of phylogenetically diverse reductive dehalogenase-homologous genes in deep subseafloor sedimentary metagenomes.</title>
        <authorList>
            <person name="Kawai M."/>
            <person name="Futagami T."/>
            <person name="Toyoda A."/>
            <person name="Takaki Y."/>
            <person name="Nishi S."/>
            <person name="Hori S."/>
            <person name="Arai W."/>
            <person name="Tsubouchi T."/>
            <person name="Morono Y."/>
            <person name="Uchiyama I."/>
            <person name="Ito T."/>
            <person name="Fujiyama A."/>
            <person name="Inagaki F."/>
            <person name="Takami H."/>
        </authorList>
    </citation>
    <scope>NUCLEOTIDE SEQUENCE</scope>
    <source>
        <strain evidence="1">Expedition CK06-06</strain>
    </source>
</reference>
<gene>
    <name evidence="1" type="ORF">S03H2_18718</name>
</gene>
<organism evidence="1">
    <name type="scientific">marine sediment metagenome</name>
    <dbReference type="NCBI Taxonomy" id="412755"/>
    <lineage>
        <taxon>unclassified sequences</taxon>
        <taxon>metagenomes</taxon>
        <taxon>ecological metagenomes</taxon>
    </lineage>
</organism>
<comment type="caution">
    <text evidence="1">The sequence shown here is derived from an EMBL/GenBank/DDBJ whole genome shotgun (WGS) entry which is preliminary data.</text>
</comment>
<accession>X1F5A4</accession>
<dbReference type="AlphaFoldDB" id="X1F5A4"/>
<dbReference type="EMBL" id="BARU01009728">
    <property type="protein sequence ID" value="GAH40826.1"/>
    <property type="molecule type" value="Genomic_DNA"/>
</dbReference>